<dbReference type="GO" id="GO:0005829">
    <property type="term" value="C:cytosol"/>
    <property type="evidence" value="ECO:0007669"/>
    <property type="project" value="TreeGrafter"/>
</dbReference>
<dbReference type="Pfam" id="PF00293">
    <property type="entry name" value="NUDIX"/>
    <property type="match status" value="1"/>
</dbReference>
<dbReference type="SUPFAM" id="SSF55811">
    <property type="entry name" value="Nudix"/>
    <property type="match status" value="1"/>
</dbReference>
<dbReference type="EMBL" id="JANBQB010000347">
    <property type="protein sequence ID" value="KAJ1977445.1"/>
    <property type="molecule type" value="Genomic_DNA"/>
</dbReference>
<dbReference type="Gene3D" id="3.90.79.10">
    <property type="entry name" value="Nucleoside Triphosphate Pyrophosphohydrolase"/>
    <property type="match status" value="1"/>
</dbReference>
<keyword evidence="3" id="KW-1185">Reference proteome</keyword>
<sequence length="110" mass="12676">MEYGETFSQSCQREVEEETGLVVQSVRFICPKNIIFNEAQKHFVALFFAAECLQDDPIPVTQEPDKSEGWHWATWAEMRARKYAPLFGILDELVDEYPSEPWLMAAPCTS</sequence>
<comment type="caution">
    <text evidence="2">The sequence shown here is derived from an EMBL/GenBank/DDBJ whole genome shotgun (WGS) entry which is preliminary data.</text>
</comment>
<dbReference type="PANTHER" id="PTHR16099:SF5">
    <property type="entry name" value="NUCLEOTIDE TRIPHOSPHATE DIPHOSPHATASE NUDT15"/>
    <property type="match status" value="1"/>
</dbReference>
<dbReference type="InterPro" id="IPR015797">
    <property type="entry name" value="NUDIX_hydrolase-like_dom_sf"/>
</dbReference>
<evidence type="ECO:0000313" key="2">
    <source>
        <dbReference type="EMBL" id="KAJ1977445.1"/>
    </source>
</evidence>
<dbReference type="InterPro" id="IPR000086">
    <property type="entry name" value="NUDIX_hydrolase_dom"/>
</dbReference>
<protein>
    <recommendedName>
        <fullName evidence="1">Nudix hydrolase domain-containing protein</fullName>
    </recommendedName>
</protein>
<name>A0A9W8B4A1_9FUNG</name>
<dbReference type="OrthoDB" id="447842at2759"/>
<gene>
    <name evidence="2" type="ORF">H4R34_003574</name>
</gene>
<dbReference type="Proteomes" id="UP001151582">
    <property type="component" value="Unassembled WGS sequence"/>
</dbReference>
<dbReference type="PANTHER" id="PTHR16099">
    <property type="entry name" value="8-OXO-DGTP DIPHOSPHATES NUDT15"/>
    <property type="match status" value="1"/>
</dbReference>
<organism evidence="2 3">
    <name type="scientific">Dimargaris verticillata</name>
    <dbReference type="NCBI Taxonomy" id="2761393"/>
    <lineage>
        <taxon>Eukaryota</taxon>
        <taxon>Fungi</taxon>
        <taxon>Fungi incertae sedis</taxon>
        <taxon>Zoopagomycota</taxon>
        <taxon>Kickxellomycotina</taxon>
        <taxon>Dimargaritomycetes</taxon>
        <taxon>Dimargaritales</taxon>
        <taxon>Dimargaritaceae</taxon>
        <taxon>Dimargaris</taxon>
    </lineage>
</organism>
<evidence type="ECO:0000313" key="3">
    <source>
        <dbReference type="Proteomes" id="UP001151582"/>
    </source>
</evidence>
<dbReference type="GO" id="GO:0035539">
    <property type="term" value="F:8-oxo-7,8-dihydrodeoxyguanosine triphosphate pyrophosphatase activity"/>
    <property type="evidence" value="ECO:0007669"/>
    <property type="project" value="TreeGrafter"/>
</dbReference>
<reference evidence="2" key="1">
    <citation type="submission" date="2022-07" db="EMBL/GenBank/DDBJ databases">
        <title>Phylogenomic reconstructions and comparative analyses of Kickxellomycotina fungi.</title>
        <authorList>
            <person name="Reynolds N.K."/>
            <person name="Stajich J.E."/>
            <person name="Barry K."/>
            <person name="Grigoriev I.V."/>
            <person name="Crous P."/>
            <person name="Smith M.E."/>
        </authorList>
    </citation>
    <scope>NUCLEOTIDE SEQUENCE</scope>
    <source>
        <strain evidence="2">RSA 567</strain>
    </source>
</reference>
<feature type="domain" description="Nudix hydrolase" evidence="1">
    <location>
        <begin position="1"/>
        <end position="82"/>
    </location>
</feature>
<evidence type="ECO:0000259" key="1">
    <source>
        <dbReference type="Pfam" id="PF00293"/>
    </source>
</evidence>
<dbReference type="GO" id="GO:0006203">
    <property type="term" value="P:dGTP catabolic process"/>
    <property type="evidence" value="ECO:0007669"/>
    <property type="project" value="TreeGrafter"/>
</dbReference>
<proteinExistence type="predicted"/>
<accession>A0A9W8B4A1</accession>
<dbReference type="AlphaFoldDB" id="A0A9W8B4A1"/>